<protein>
    <submittedName>
        <fullName evidence="1">Uncharacterized protein</fullName>
    </submittedName>
</protein>
<dbReference type="AlphaFoldDB" id="A0A3S4ZKB9"/>
<reference evidence="1" key="1">
    <citation type="submission" date="2018-11" db="EMBL/GenBank/DDBJ databases">
        <authorList>
            <consortium name="Pathogen Informatics"/>
        </authorList>
    </citation>
    <scope>NUCLEOTIDE SEQUENCE</scope>
</reference>
<sequence>MNRGRREDLFTQTYNHSSNAFPPQLPLEPTYESLPLASLNEIKVDRHGSPPGTTVYECSVSCICLPEQVGNQLADEQPNLEAPIVERIAQMKTQWDNLIQSIHTSLSQLGEENRADFESHKDTIHLVRSQAVAALLTGP</sequence>
<proteinExistence type="predicted"/>
<evidence type="ECO:0000313" key="1">
    <source>
        <dbReference type="EMBL" id="VEL13697.1"/>
    </source>
</evidence>
<organism evidence="1 2">
    <name type="scientific">Protopolystoma xenopodis</name>
    <dbReference type="NCBI Taxonomy" id="117903"/>
    <lineage>
        <taxon>Eukaryota</taxon>
        <taxon>Metazoa</taxon>
        <taxon>Spiralia</taxon>
        <taxon>Lophotrochozoa</taxon>
        <taxon>Platyhelminthes</taxon>
        <taxon>Monogenea</taxon>
        <taxon>Polyopisthocotylea</taxon>
        <taxon>Polystomatidea</taxon>
        <taxon>Polystomatidae</taxon>
        <taxon>Protopolystoma</taxon>
    </lineage>
</organism>
<gene>
    <name evidence="1" type="ORF">PXEA_LOCUS7137</name>
</gene>
<dbReference type="EMBL" id="CAAALY010018630">
    <property type="protein sequence ID" value="VEL13697.1"/>
    <property type="molecule type" value="Genomic_DNA"/>
</dbReference>
<evidence type="ECO:0000313" key="2">
    <source>
        <dbReference type="Proteomes" id="UP000784294"/>
    </source>
</evidence>
<accession>A0A3S4ZKB9</accession>
<comment type="caution">
    <text evidence="1">The sequence shown here is derived from an EMBL/GenBank/DDBJ whole genome shotgun (WGS) entry which is preliminary data.</text>
</comment>
<name>A0A3S4ZKB9_9PLAT</name>
<keyword evidence="2" id="KW-1185">Reference proteome</keyword>
<dbReference type="Proteomes" id="UP000784294">
    <property type="component" value="Unassembled WGS sequence"/>
</dbReference>